<accession>A0ABP1PIQ9</accession>
<evidence type="ECO:0000313" key="1">
    <source>
        <dbReference type="EMBL" id="CAL8068795.1"/>
    </source>
</evidence>
<dbReference type="Proteomes" id="UP001642540">
    <property type="component" value="Unassembled WGS sequence"/>
</dbReference>
<dbReference type="EMBL" id="CAXLJM020000002">
    <property type="protein sequence ID" value="CAL8068795.1"/>
    <property type="molecule type" value="Genomic_DNA"/>
</dbReference>
<protein>
    <submittedName>
        <fullName evidence="1">Uncharacterized protein</fullName>
    </submittedName>
</protein>
<proteinExistence type="predicted"/>
<comment type="caution">
    <text evidence="1">The sequence shown here is derived from an EMBL/GenBank/DDBJ whole genome shotgun (WGS) entry which is preliminary data.</text>
</comment>
<feature type="non-terminal residue" evidence="1">
    <location>
        <position position="1"/>
    </location>
</feature>
<sequence length="67" mass="7945">EPCTELPEQKVLSFVSHPRLGDKQRGIVFELLKHDFQTAENALHQTHSRVKRVYWALRIYFLRLLKG</sequence>
<reference evidence="1 2" key="1">
    <citation type="submission" date="2024-08" db="EMBL/GenBank/DDBJ databases">
        <authorList>
            <person name="Cucini C."/>
            <person name="Frati F."/>
        </authorList>
    </citation>
    <scope>NUCLEOTIDE SEQUENCE [LARGE SCALE GENOMIC DNA]</scope>
</reference>
<evidence type="ECO:0000313" key="2">
    <source>
        <dbReference type="Proteomes" id="UP001642540"/>
    </source>
</evidence>
<organism evidence="1 2">
    <name type="scientific">Orchesella dallaii</name>
    <dbReference type="NCBI Taxonomy" id="48710"/>
    <lineage>
        <taxon>Eukaryota</taxon>
        <taxon>Metazoa</taxon>
        <taxon>Ecdysozoa</taxon>
        <taxon>Arthropoda</taxon>
        <taxon>Hexapoda</taxon>
        <taxon>Collembola</taxon>
        <taxon>Entomobryomorpha</taxon>
        <taxon>Entomobryoidea</taxon>
        <taxon>Orchesellidae</taxon>
        <taxon>Orchesellinae</taxon>
        <taxon>Orchesella</taxon>
    </lineage>
</organism>
<gene>
    <name evidence="1" type="ORF">ODALV1_LOCUS465</name>
</gene>
<keyword evidence="2" id="KW-1185">Reference proteome</keyword>
<name>A0ABP1PIQ9_9HEXA</name>